<dbReference type="EMBL" id="CP000575">
    <property type="protein sequence ID" value="ABN69997.1"/>
    <property type="molecule type" value="Genomic_DNA"/>
</dbReference>
<dbReference type="SUPFAM" id="SSF102891">
    <property type="entry name" value="Hypothetical protein Ta1206"/>
    <property type="match status" value="1"/>
</dbReference>
<protein>
    <recommendedName>
        <fullName evidence="3">DUF1805 domain-containing protein</fullName>
    </recommendedName>
</protein>
<dbReference type="OrthoDB" id="120833at2157"/>
<keyword evidence="2" id="KW-1185">Reference proteome</keyword>
<dbReference type="GeneID" id="4907181"/>
<gene>
    <name evidence="1" type="ordered locus">Smar_0897</name>
</gene>
<dbReference type="Pfam" id="PF08827">
    <property type="entry name" value="DUF1805"/>
    <property type="match status" value="1"/>
</dbReference>
<evidence type="ECO:0008006" key="3">
    <source>
        <dbReference type="Google" id="ProtNLM"/>
    </source>
</evidence>
<reference evidence="2" key="1">
    <citation type="journal article" date="2009" name="BMC Genomics">
        <title>The complete genome sequence of Staphylothermus marinus reveals differences in sulfur metabolism among heterotrophic Crenarchaeota.</title>
        <authorList>
            <person name="Anderson I.J."/>
            <person name="Dharmarajan L."/>
            <person name="Rodriguez J."/>
            <person name="Hooper S."/>
            <person name="Porat I."/>
            <person name="Ulrich L.E."/>
            <person name="Elkins J.G."/>
            <person name="Mavromatis K."/>
            <person name="Sun H."/>
            <person name="Land M."/>
            <person name="Lapidus A."/>
            <person name="Lucas S."/>
            <person name="Barry K."/>
            <person name="Huber H."/>
            <person name="Zhulin I.B."/>
            <person name="Whitman W.B."/>
            <person name="Mukhopadhyay B."/>
            <person name="Woese C."/>
            <person name="Bristow J."/>
            <person name="Kyrpides N."/>
        </authorList>
    </citation>
    <scope>NUCLEOTIDE SEQUENCE [LARGE SCALE GENOMIC DNA]</scope>
    <source>
        <strain evidence="2">ATCC 43588 / DSM 3639 / JCM 9404 / F1</strain>
    </source>
</reference>
<evidence type="ECO:0000313" key="1">
    <source>
        <dbReference type="EMBL" id="ABN69997.1"/>
    </source>
</evidence>
<proteinExistence type="predicted"/>
<dbReference type="RefSeq" id="WP_011839188.1">
    <property type="nucleotide sequence ID" value="NC_009033.1"/>
</dbReference>
<evidence type="ECO:0000313" key="2">
    <source>
        <dbReference type="Proteomes" id="UP000000254"/>
    </source>
</evidence>
<organism evidence="1 2">
    <name type="scientific">Staphylothermus marinus (strain ATCC 43588 / DSM 3639 / JCM 9404 / F1)</name>
    <dbReference type="NCBI Taxonomy" id="399550"/>
    <lineage>
        <taxon>Archaea</taxon>
        <taxon>Thermoproteota</taxon>
        <taxon>Thermoprotei</taxon>
        <taxon>Desulfurococcales</taxon>
        <taxon>Desulfurococcaceae</taxon>
        <taxon>Staphylothermus</taxon>
    </lineage>
</organism>
<dbReference type="eggNOG" id="arCOG04424">
    <property type="taxonomic scope" value="Archaea"/>
</dbReference>
<accession>A3DMY7</accession>
<dbReference type="InterPro" id="IPR014931">
    <property type="entry name" value="DUF1805"/>
</dbReference>
<dbReference type="InterPro" id="IPR036493">
    <property type="entry name" value="YunC_sf"/>
</dbReference>
<reference evidence="1 2" key="2">
    <citation type="journal article" date="2009" name="Stand. Genomic Sci.">
        <title>Complete genome sequence of Staphylothermus marinus Stetter and Fiala 1986 type strain F1.</title>
        <authorList>
            <person name="Anderson I.J."/>
            <person name="Sun H."/>
            <person name="Lapidus A."/>
            <person name="Copeland A."/>
            <person name="Glavina Del Rio T."/>
            <person name="Tice H."/>
            <person name="Dalin E."/>
            <person name="Lucas S."/>
            <person name="Barry K."/>
            <person name="Land M."/>
            <person name="Richardson P."/>
            <person name="Huber H."/>
            <person name="Kyrpides N.C."/>
        </authorList>
    </citation>
    <scope>NUCLEOTIDE SEQUENCE [LARGE SCALE GENOMIC DNA]</scope>
    <source>
        <strain evidence="2">ATCC 43588 / DSM 3639 / JCM 9404 / F1</strain>
    </source>
</reference>
<dbReference type="KEGG" id="smr:Smar_0897"/>
<sequence>MKTPYSTISVKIINIDNKKLVGIEIELPNAPPLIILRGDKGFVMCGYLDIKVADKLGLVAARVTGVRSISEMLEKEIVEVTSKASEHGILPGMKVKDIISKL</sequence>
<dbReference type="Gene3D" id="3.30.1980.10">
    <property type="entry name" value="Hypothetical protein YunC"/>
    <property type="match status" value="1"/>
</dbReference>
<dbReference type="STRING" id="399550.Smar_0897"/>
<dbReference type="AlphaFoldDB" id="A3DMY7"/>
<dbReference type="HOGENOM" id="CLU_160472_0_0_2"/>
<dbReference type="Proteomes" id="UP000000254">
    <property type="component" value="Chromosome"/>
</dbReference>
<name>A3DMY7_STAMF</name>